<dbReference type="EMBL" id="AZMM01016514">
    <property type="protein sequence ID" value="ETJ28938.1"/>
    <property type="molecule type" value="Genomic_DNA"/>
</dbReference>
<dbReference type="SUPFAM" id="SSF53300">
    <property type="entry name" value="vWA-like"/>
    <property type="match status" value="1"/>
</dbReference>
<gene>
    <name evidence="2" type="ORF">Q604_UNBC16514G0001</name>
</gene>
<protein>
    <recommendedName>
        <fullName evidence="1">VWA-like domain-containing protein</fullName>
    </recommendedName>
</protein>
<dbReference type="Pfam" id="PF09967">
    <property type="entry name" value="DUF2201"/>
    <property type="match status" value="1"/>
</dbReference>
<comment type="caution">
    <text evidence="2">The sequence shown here is derived from an EMBL/GenBank/DDBJ whole genome shotgun (WGS) entry which is preliminary data.</text>
</comment>
<accession>W1XF41</accession>
<dbReference type="InterPro" id="IPR018698">
    <property type="entry name" value="VWA-like_dom"/>
</dbReference>
<evidence type="ECO:0000313" key="2">
    <source>
        <dbReference type="EMBL" id="ETJ28938.1"/>
    </source>
</evidence>
<dbReference type="AlphaFoldDB" id="W1XF41"/>
<evidence type="ECO:0000259" key="1">
    <source>
        <dbReference type="Pfam" id="PF09967"/>
    </source>
</evidence>
<proteinExistence type="predicted"/>
<feature type="non-terminal residue" evidence="2">
    <location>
        <position position="69"/>
    </location>
</feature>
<feature type="non-terminal residue" evidence="2">
    <location>
        <position position="1"/>
    </location>
</feature>
<name>W1XF41_9ZZZZ</name>
<sequence length="69" mass="7933">RLELSGTLRQHKANVWVALDMSGSITDVEFTNALEQVLQIVHAYNHRITVVECDNEVRRTYTMECIDKA</sequence>
<reference evidence="2" key="1">
    <citation type="submission" date="2013-12" db="EMBL/GenBank/DDBJ databases">
        <title>A Varibaculum cambriense genome reconstructed from a premature infant gut community with otherwise low bacterial novelty that shifts toward anaerobic metabolism during the third week of life.</title>
        <authorList>
            <person name="Brown C.T."/>
            <person name="Sharon I."/>
            <person name="Thomas B.C."/>
            <person name="Castelle C.J."/>
            <person name="Morowitz M.J."/>
            <person name="Banfield J.F."/>
        </authorList>
    </citation>
    <scope>NUCLEOTIDE SEQUENCE</scope>
</reference>
<feature type="domain" description="VWA-like" evidence="1">
    <location>
        <begin position="17"/>
        <end position="65"/>
    </location>
</feature>
<organism evidence="2">
    <name type="scientific">human gut metagenome</name>
    <dbReference type="NCBI Taxonomy" id="408170"/>
    <lineage>
        <taxon>unclassified sequences</taxon>
        <taxon>metagenomes</taxon>
        <taxon>organismal metagenomes</taxon>
    </lineage>
</organism>
<dbReference type="InterPro" id="IPR036465">
    <property type="entry name" value="vWFA_dom_sf"/>
</dbReference>